<name>A0A5J9VXH2_9POAL</name>
<dbReference type="InterPro" id="IPR027417">
    <property type="entry name" value="P-loop_NTPase"/>
</dbReference>
<feature type="non-terminal residue" evidence="1">
    <location>
        <position position="1"/>
    </location>
</feature>
<dbReference type="EMBL" id="RWGY01000007">
    <property type="protein sequence ID" value="TVU40341.1"/>
    <property type="molecule type" value="Genomic_DNA"/>
</dbReference>
<dbReference type="OrthoDB" id="691192at2759"/>
<evidence type="ECO:0000313" key="2">
    <source>
        <dbReference type="Proteomes" id="UP000324897"/>
    </source>
</evidence>
<dbReference type="SUPFAM" id="SSF52540">
    <property type="entry name" value="P-loop containing nucleoside triphosphate hydrolases"/>
    <property type="match status" value="1"/>
</dbReference>
<organism evidence="1 2">
    <name type="scientific">Eragrostis curvula</name>
    <name type="common">weeping love grass</name>
    <dbReference type="NCBI Taxonomy" id="38414"/>
    <lineage>
        <taxon>Eukaryota</taxon>
        <taxon>Viridiplantae</taxon>
        <taxon>Streptophyta</taxon>
        <taxon>Embryophyta</taxon>
        <taxon>Tracheophyta</taxon>
        <taxon>Spermatophyta</taxon>
        <taxon>Magnoliopsida</taxon>
        <taxon>Liliopsida</taxon>
        <taxon>Poales</taxon>
        <taxon>Poaceae</taxon>
        <taxon>PACMAD clade</taxon>
        <taxon>Chloridoideae</taxon>
        <taxon>Eragrostideae</taxon>
        <taxon>Eragrostidinae</taxon>
        <taxon>Eragrostis</taxon>
    </lineage>
</organism>
<proteinExistence type="predicted"/>
<sequence length="349" mass="39970">MEVLLSIFLGDLTTRAMSFFISRSSSPQASDVEEHLHRVLLRAQVINDEAMGRHITNQSMLLQLHKLRDVMHRCCYMLGTFGYESHEEEDIKGQLVRVRDRFSEIVFLSDRDFTNNKLATFREGCAWKHHRNPMLNSKKDGRLLIVIELVGNLSEDSWNRLYSSYKQYGPRGNKIILTSWSDKIVKFGTTGALTLKYLSHEVCWYLFKKLTFGSMDPETHPRLVHLAMEIARTLNGSLFGEHPFDLLHQDKPVQLGRMAQPSKDFAVLDEDAPKVMMRDVMYGRVKQPGNLRPWLGKTYDDSIQNSHDRVSQVTISLFASLRSSRFTVATAEEITANTVAAAEEITETL</sequence>
<keyword evidence="2" id="KW-1185">Reference proteome</keyword>
<dbReference type="Proteomes" id="UP000324897">
    <property type="component" value="Chromosome 4"/>
</dbReference>
<reference evidence="1 2" key="1">
    <citation type="journal article" date="2019" name="Sci. Rep.">
        <title>A high-quality genome of Eragrostis curvula grass provides insights into Poaceae evolution and supports new strategies to enhance forage quality.</title>
        <authorList>
            <person name="Carballo J."/>
            <person name="Santos B.A.C.M."/>
            <person name="Zappacosta D."/>
            <person name="Garbus I."/>
            <person name="Selva J.P."/>
            <person name="Gallo C.A."/>
            <person name="Diaz A."/>
            <person name="Albertini E."/>
            <person name="Caccamo M."/>
            <person name="Echenique V."/>
        </authorList>
    </citation>
    <scope>NUCLEOTIDE SEQUENCE [LARGE SCALE GENOMIC DNA]</scope>
    <source>
        <strain evidence="2">cv. Victoria</strain>
        <tissue evidence="1">Leaf</tissue>
    </source>
</reference>
<evidence type="ECO:0008006" key="3">
    <source>
        <dbReference type="Google" id="ProtNLM"/>
    </source>
</evidence>
<protein>
    <recommendedName>
        <fullName evidence="3">Rx N-terminal domain-containing protein</fullName>
    </recommendedName>
</protein>
<dbReference type="Gramene" id="TVU40341">
    <property type="protein sequence ID" value="TVU40341"/>
    <property type="gene ID" value="EJB05_13802"/>
</dbReference>
<gene>
    <name evidence="1" type="ORF">EJB05_13802</name>
</gene>
<evidence type="ECO:0000313" key="1">
    <source>
        <dbReference type="EMBL" id="TVU40341.1"/>
    </source>
</evidence>
<dbReference type="PANTHER" id="PTHR33377:SF92">
    <property type="entry name" value="NB-ARC DOMAIN-CONTAINING PROTEIN"/>
    <property type="match status" value="1"/>
</dbReference>
<dbReference type="AlphaFoldDB" id="A0A5J9VXH2"/>
<accession>A0A5J9VXH2</accession>
<dbReference type="PANTHER" id="PTHR33377">
    <property type="entry name" value="OS10G0134700 PROTEIN-RELATED"/>
    <property type="match status" value="1"/>
</dbReference>
<comment type="caution">
    <text evidence="1">The sequence shown here is derived from an EMBL/GenBank/DDBJ whole genome shotgun (WGS) entry which is preliminary data.</text>
</comment>